<dbReference type="InterPro" id="IPR013083">
    <property type="entry name" value="Znf_RING/FYVE/PHD"/>
</dbReference>
<evidence type="ECO:0000313" key="9">
    <source>
        <dbReference type="Proteomes" id="UP000503462"/>
    </source>
</evidence>
<dbReference type="AlphaFoldDB" id="A0A6H0XPE6"/>
<keyword evidence="9" id="KW-1185">Reference proteome</keyword>
<evidence type="ECO:0000256" key="2">
    <source>
        <dbReference type="ARBA" id="ARBA00022771"/>
    </source>
</evidence>
<reference evidence="8 9" key="1">
    <citation type="journal article" date="2016" name="Sci. Rep.">
        <title>Peltaster fructicola genome reveals evolution from an invasive phytopathogen to an ectophytic parasite.</title>
        <authorList>
            <person name="Xu C."/>
            <person name="Chen H."/>
            <person name="Gleason M.L."/>
            <person name="Xu J.R."/>
            <person name="Liu H."/>
            <person name="Zhang R."/>
            <person name="Sun G."/>
        </authorList>
    </citation>
    <scope>NUCLEOTIDE SEQUENCE [LARGE SCALE GENOMIC DNA]</scope>
    <source>
        <strain evidence="8 9">LNHT1506</strain>
    </source>
</reference>
<organism evidence="8 9">
    <name type="scientific">Peltaster fructicola</name>
    <dbReference type="NCBI Taxonomy" id="286661"/>
    <lineage>
        <taxon>Eukaryota</taxon>
        <taxon>Fungi</taxon>
        <taxon>Dikarya</taxon>
        <taxon>Ascomycota</taxon>
        <taxon>Pezizomycotina</taxon>
        <taxon>Dothideomycetes</taxon>
        <taxon>Dothideomycetes incertae sedis</taxon>
        <taxon>Peltaster</taxon>
    </lineage>
</organism>
<dbReference type="InterPro" id="IPR052113">
    <property type="entry name" value="FYVE-type_Zinc_Finger"/>
</dbReference>
<keyword evidence="3" id="KW-0862">Zinc</keyword>
<keyword evidence="6" id="KW-0812">Transmembrane</keyword>
<feature type="compositionally biased region" description="Polar residues" evidence="5">
    <location>
        <begin position="84"/>
        <end position="96"/>
    </location>
</feature>
<keyword evidence="2 4" id="KW-0863">Zinc-finger</keyword>
<keyword evidence="1" id="KW-0479">Metal-binding</keyword>
<dbReference type="SUPFAM" id="SSF57903">
    <property type="entry name" value="FYVE/PHD zinc finger"/>
    <property type="match status" value="1"/>
</dbReference>
<sequence length="414" mass="44870">MMVATAPVLTMDRRLSPTDTYGNAMPQTPPSANISPTSLHSHLHVRQLRPQKQPLYTPACLRPTEPLSRPKDIPGGPRAPDTPPQSKESSFDSARSTKGVLAGDANWAASPTSMDASTRPLDFDPFSDELEADAVIGTPTSAHWKPDSSSSSCTVCRTPFTWYFRRHHCRRCGDLVCASHLLRSVPLDSNARLHSQGIPSKACDSCYAEWRKLKALRHSRANSLAQSVDSSQTLQSPLAIPGQAKHLQLAVATSAVITVLNLAYLLSTILLRVPSTAVNTTIATLGASIALVAVIFPAVVNNQKSAYVDTLRTWTCGWNSMNLSSDAGPPSSFATMCTESRFAFYAIIPVFILQLCLLASSIYEPVVDRRRAQAFGAGVEKGHSMDSYQRQGSWDTSRNSPKAHTVETIRPVAA</sequence>
<feature type="region of interest" description="Disordered" evidence="5">
    <location>
        <begin position="383"/>
        <end position="414"/>
    </location>
</feature>
<evidence type="ECO:0000256" key="3">
    <source>
        <dbReference type="ARBA" id="ARBA00022833"/>
    </source>
</evidence>
<evidence type="ECO:0000256" key="1">
    <source>
        <dbReference type="ARBA" id="ARBA00022723"/>
    </source>
</evidence>
<keyword evidence="6" id="KW-1133">Transmembrane helix</keyword>
<accession>A0A6H0XPE6</accession>
<dbReference type="SMART" id="SM00064">
    <property type="entry name" value="FYVE"/>
    <property type="match status" value="1"/>
</dbReference>
<dbReference type="PROSITE" id="PS50178">
    <property type="entry name" value="ZF_FYVE"/>
    <property type="match status" value="1"/>
</dbReference>
<proteinExistence type="predicted"/>
<evidence type="ECO:0000256" key="5">
    <source>
        <dbReference type="SAM" id="MobiDB-lite"/>
    </source>
</evidence>
<feature type="transmembrane region" description="Helical" evidence="6">
    <location>
        <begin position="278"/>
        <end position="300"/>
    </location>
</feature>
<feature type="compositionally biased region" description="Polar residues" evidence="5">
    <location>
        <begin position="30"/>
        <end position="40"/>
    </location>
</feature>
<dbReference type="InterPro" id="IPR011011">
    <property type="entry name" value="Znf_FYVE_PHD"/>
</dbReference>
<keyword evidence="6" id="KW-0472">Membrane</keyword>
<dbReference type="OrthoDB" id="10018316at2759"/>
<dbReference type="EMBL" id="CP051139">
    <property type="protein sequence ID" value="QIW96555.1"/>
    <property type="molecule type" value="Genomic_DNA"/>
</dbReference>
<feature type="domain" description="FYVE-type" evidence="7">
    <location>
        <begin position="147"/>
        <end position="211"/>
    </location>
</feature>
<dbReference type="InterPro" id="IPR017455">
    <property type="entry name" value="Znf_FYVE-rel"/>
</dbReference>
<protein>
    <recommendedName>
        <fullName evidence="7">FYVE-type domain-containing protein</fullName>
    </recommendedName>
</protein>
<evidence type="ECO:0000259" key="7">
    <source>
        <dbReference type="PROSITE" id="PS50178"/>
    </source>
</evidence>
<evidence type="ECO:0000313" key="8">
    <source>
        <dbReference type="EMBL" id="QIW96555.1"/>
    </source>
</evidence>
<gene>
    <name evidence="8" type="ORF">AMS68_002073</name>
</gene>
<dbReference type="InterPro" id="IPR000306">
    <property type="entry name" value="Znf_FYVE"/>
</dbReference>
<feature type="region of interest" description="Disordered" evidence="5">
    <location>
        <begin position="1"/>
        <end position="97"/>
    </location>
</feature>
<evidence type="ECO:0000256" key="6">
    <source>
        <dbReference type="SAM" id="Phobius"/>
    </source>
</evidence>
<dbReference type="CDD" id="cd15760">
    <property type="entry name" value="FYVE_scVPS27p_like"/>
    <property type="match status" value="1"/>
</dbReference>
<dbReference type="GO" id="GO:0008270">
    <property type="term" value="F:zinc ion binding"/>
    <property type="evidence" value="ECO:0007669"/>
    <property type="project" value="UniProtKB-KW"/>
</dbReference>
<dbReference type="Pfam" id="PF01363">
    <property type="entry name" value="FYVE"/>
    <property type="match status" value="1"/>
</dbReference>
<dbReference type="Proteomes" id="UP000503462">
    <property type="component" value="Chromosome 1"/>
</dbReference>
<dbReference type="PANTHER" id="PTHR39490">
    <property type="entry name" value="ARRESTIN DOMAIN-CONTAINING PROTEIN D"/>
    <property type="match status" value="1"/>
</dbReference>
<feature type="transmembrane region" description="Helical" evidence="6">
    <location>
        <begin position="247"/>
        <end position="266"/>
    </location>
</feature>
<feature type="compositionally biased region" description="Polar residues" evidence="5">
    <location>
        <begin position="386"/>
        <end position="402"/>
    </location>
</feature>
<evidence type="ECO:0000256" key="4">
    <source>
        <dbReference type="PROSITE-ProRule" id="PRU00091"/>
    </source>
</evidence>
<dbReference type="Gene3D" id="3.30.40.10">
    <property type="entry name" value="Zinc/RING finger domain, C3HC4 (zinc finger)"/>
    <property type="match status" value="1"/>
</dbReference>
<name>A0A6H0XPE6_9PEZI</name>
<feature type="transmembrane region" description="Helical" evidence="6">
    <location>
        <begin position="342"/>
        <end position="363"/>
    </location>
</feature>
<dbReference type="PANTHER" id="PTHR39490:SF8">
    <property type="entry name" value="ZINC FINGER FYVE DOMAIN-CONTAINING PROTEIN 21"/>
    <property type="match status" value="1"/>
</dbReference>